<dbReference type="InterPro" id="IPR014013">
    <property type="entry name" value="Helic_SF1/SF2_ATP-bd_DinG/Rad3"/>
</dbReference>
<evidence type="ECO:0000259" key="4">
    <source>
        <dbReference type="PROSITE" id="PS51193"/>
    </source>
</evidence>
<name>A0A1P8UFM0_9GAMM</name>
<sequence>MDAQVNIKSLVENAFRNILPELTGYSLRNQQLEYALCITDLLLTGRGKNTDTDWTRRTGVGLIEAGTGTGKTLGYLIPVAIFAQLYDKRVGISTHTLALQDQMWGDAARRAQRVPDWSHPEDRRSDIAVMREVVRRMGLGDVYAAFIRARRAYVSVPRGFEVIKAIRKENPDMLKNPDWVAFSKWLAAVEADIPGVSGLIKDAYAIPEGVSADDIWIDNKNIAGHLNQCYLRAKNASKDARVLLHTHAMGLIDARHWHKVLDGEKPIDITVFDEADQIEGMAESMTTRRMRPRTLKLKLAAALKNGPWTAEAKDAANQAISACDKSIALLDDLVKKRFGDDSVTKPEDRILGFDSGDIEQPTREALLSALGHIATKVSALAGHTSDFSDDAEDWSHAYETFDQGATRETICAIAYTPIRSWGSYQIRDMYPARIIGRHWAASKGVTKQGKVMESHHDTVLFTSATLTSANGDFSTTRIAFGLNQACRVLCEKIIEPQCDRIENRRDGYGVVNHIYCPVSLNAKTLKYQPWPDVFLKPEDTDDDPEDKPQAVLNPAWLSLAVSALCLIEQSAQEQTAAALVLTGSYKETEALRAMVEKTGIRLNALWHTERGYEALAERIDELRRAPAGRLLITPAAWHGISLRAADGTQIIKDVVLTRSPYPPIDPVRIHGHKLRQDRLLAMNVMNPERAKDISQLASYEHVRNGYIGFSKARQGIGRLIRDPDDVGNIWILDPRANPLSQYERTQFLKDDPVLGKASKKNGCAI</sequence>
<evidence type="ECO:0000256" key="1">
    <source>
        <dbReference type="ARBA" id="ARBA00022741"/>
    </source>
</evidence>
<dbReference type="EMBL" id="CP019434">
    <property type="protein sequence ID" value="APZ42642.1"/>
    <property type="molecule type" value="Genomic_DNA"/>
</dbReference>
<dbReference type="Pfam" id="PF13307">
    <property type="entry name" value="Helicase_C_2"/>
    <property type="match status" value="1"/>
</dbReference>
<evidence type="ECO:0000313" key="5">
    <source>
        <dbReference type="EMBL" id="APZ42642.1"/>
    </source>
</evidence>
<dbReference type="SUPFAM" id="SSF52540">
    <property type="entry name" value="P-loop containing nucleoside triphosphate hydrolases"/>
    <property type="match status" value="1"/>
</dbReference>
<dbReference type="OrthoDB" id="8479234at2"/>
<protein>
    <recommendedName>
        <fullName evidence="4">Helicase ATP-binding domain-containing protein</fullName>
    </recommendedName>
</protein>
<dbReference type="STRING" id="1765967.BW247_05630"/>
<keyword evidence="2" id="KW-0378">Hydrolase</keyword>
<dbReference type="InterPro" id="IPR027417">
    <property type="entry name" value="P-loop_NTPase"/>
</dbReference>
<dbReference type="GO" id="GO:0006139">
    <property type="term" value="P:nucleobase-containing compound metabolic process"/>
    <property type="evidence" value="ECO:0007669"/>
    <property type="project" value="InterPro"/>
</dbReference>
<dbReference type="GO" id="GO:0003676">
    <property type="term" value="F:nucleic acid binding"/>
    <property type="evidence" value="ECO:0007669"/>
    <property type="project" value="InterPro"/>
</dbReference>
<dbReference type="PROSITE" id="PS51193">
    <property type="entry name" value="HELICASE_ATP_BIND_2"/>
    <property type="match status" value="1"/>
</dbReference>
<reference evidence="5 6" key="1">
    <citation type="submission" date="2017-01" db="EMBL/GenBank/DDBJ databases">
        <title>Draft sequence of Acidihalobacter ferrooxidans strain DSM 14175 (strain V8).</title>
        <authorList>
            <person name="Khaleque H.N."/>
            <person name="Ramsay J.P."/>
            <person name="Murphy R.J.T."/>
            <person name="Kaksonen A.H."/>
            <person name="Boxall N.J."/>
            <person name="Watkin E.L.J."/>
        </authorList>
    </citation>
    <scope>NUCLEOTIDE SEQUENCE [LARGE SCALE GENOMIC DNA]</scope>
    <source>
        <strain evidence="5 6">V8</strain>
    </source>
</reference>
<dbReference type="KEGG" id="afy:BW247_05630"/>
<dbReference type="Gene3D" id="3.40.50.300">
    <property type="entry name" value="P-loop containing nucleotide triphosphate hydrolases"/>
    <property type="match status" value="2"/>
</dbReference>
<proteinExistence type="predicted"/>
<dbReference type="GO" id="GO:0005524">
    <property type="term" value="F:ATP binding"/>
    <property type="evidence" value="ECO:0007669"/>
    <property type="project" value="UniProtKB-KW"/>
</dbReference>
<organism evidence="5 6">
    <name type="scientific">Acidihalobacter ferrooxydans</name>
    <dbReference type="NCBI Taxonomy" id="1765967"/>
    <lineage>
        <taxon>Bacteria</taxon>
        <taxon>Pseudomonadati</taxon>
        <taxon>Pseudomonadota</taxon>
        <taxon>Gammaproteobacteria</taxon>
        <taxon>Chromatiales</taxon>
        <taxon>Ectothiorhodospiraceae</taxon>
        <taxon>Acidihalobacter</taxon>
    </lineage>
</organism>
<dbReference type="SMART" id="SM00491">
    <property type="entry name" value="HELICc2"/>
    <property type="match status" value="1"/>
</dbReference>
<dbReference type="GO" id="GO:0016818">
    <property type="term" value="F:hydrolase activity, acting on acid anhydrides, in phosphorus-containing anhydrides"/>
    <property type="evidence" value="ECO:0007669"/>
    <property type="project" value="InterPro"/>
</dbReference>
<evidence type="ECO:0000256" key="2">
    <source>
        <dbReference type="ARBA" id="ARBA00022801"/>
    </source>
</evidence>
<dbReference type="AlphaFoldDB" id="A0A1P8UFM0"/>
<gene>
    <name evidence="5" type="ORF">BW247_05630</name>
</gene>
<dbReference type="Proteomes" id="UP000243807">
    <property type="component" value="Chromosome"/>
</dbReference>
<dbReference type="RefSeq" id="WP_076836293.1">
    <property type="nucleotide sequence ID" value="NZ_CP019434.1"/>
</dbReference>
<evidence type="ECO:0000256" key="3">
    <source>
        <dbReference type="ARBA" id="ARBA00022840"/>
    </source>
</evidence>
<dbReference type="GO" id="GO:0004386">
    <property type="term" value="F:helicase activity"/>
    <property type="evidence" value="ECO:0007669"/>
    <property type="project" value="InterPro"/>
</dbReference>
<accession>A0A1P8UFM0</accession>
<keyword evidence="6" id="KW-1185">Reference proteome</keyword>
<feature type="domain" description="Helicase ATP-binding" evidence="4">
    <location>
        <begin position="17"/>
        <end position="322"/>
    </location>
</feature>
<dbReference type="InterPro" id="IPR006555">
    <property type="entry name" value="ATP-dep_Helicase_C"/>
</dbReference>
<keyword evidence="1" id="KW-0547">Nucleotide-binding</keyword>
<evidence type="ECO:0000313" key="6">
    <source>
        <dbReference type="Proteomes" id="UP000243807"/>
    </source>
</evidence>
<keyword evidence="3" id="KW-0067">ATP-binding</keyword>